<feature type="region of interest" description="Disordered" evidence="1">
    <location>
        <begin position="520"/>
        <end position="559"/>
    </location>
</feature>
<evidence type="ECO:0000313" key="2">
    <source>
        <dbReference type="EMBL" id="KAH8085438.1"/>
    </source>
</evidence>
<feature type="region of interest" description="Disordered" evidence="1">
    <location>
        <begin position="235"/>
        <end position="258"/>
    </location>
</feature>
<feature type="compositionally biased region" description="Gly residues" evidence="1">
    <location>
        <begin position="536"/>
        <end position="547"/>
    </location>
</feature>
<accession>A0A8K0XKZ4</accession>
<comment type="caution">
    <text evidence="2">The sequence shown here is derived from an EMBL/GenBank/DDBJ whole genome shotgun (WGS) entry which is preliminary data.</text>
</comment>
<dbReference type="AlphaFoldDB" id="A0A8K0XKZ4"/>
<proteinExistence type="predicted"/>
<reference evidence="2" key="1">
    <citation type="journal article" date="2021" name="New Phytol.">
        <title>Evolutionary innovations through gain and loss of genes in the ectomycorrhizal Boletales.</title>
        <authorList>
            <person name="Wu G."/>
            <person name="Miyauchi S."/>
            <person name="Morin E."/>
            <person name="Kuo A."/>
            <person name="Drula E."/>
            <person name="Varga T."/>
            <person name="Kohler A."/>
            <person name="Feng B."/>
            <person name="Cao Y."/>
            <person name="Lipzen A."/>
            <person name="Daum C."/>
            <person name="Hundley H."/>
            <person name="Pangilinan J."/>
            <person name="Johnson J."/>
            <person name="Barry K."/>
            <person name="LaButti K."/>
            <person name="Ng V."/>
            <person name="Ahrendt S."/>
            <person name="Min B."/>
            <person name="Choi I.G."/>
            <person name="Park H."/>
            <person name="Plett J.M."/>
            <person name="Magnuson J."/>
            <person name="Spatafora J.W."/>
            <person name="Nagy L.G."/>
            <person name="Henrissat B."/>
            <person name="Grigoriev I.V."/>
            <person name="Yang Z.L."/>
            <person name="Xu J."/>
            <person name="Martin F.M."/>
        </authorList>
    </citation>
    <scope>NUCLEOTIDE SEQUENCE</scope>
    <source>
        <strain evidence="2">KKN 215</strain>
    </source>
</reference>
<feature type="compositionally biased region" description="Polar residues" evidence="1">
    <location>
        <begin position="213"/>
        <end position="223"/>
    </location>
</feature>
<keyword evidence="3" id="KW-1185">Reference proteome</keyword>
<dbReference type="Proteomes" id="UP000813824">
    <property type="component" value="Unassembled WGS sequence"/>
</dbReference>
<feature type="compositionally biased region" description="Polar residues" evidence="1">
    <location>
        <begin position="26"/>
        <end position="35"/>
    </location>
</feature>
<feature type="region of interest" description="Disordered" evidence="1">
    <location>
        <begin position="1"/>
        <end position="223"/>
    </location>
</feature>
<dbReference type="OrthoDB" id="2755229at2759"/>
<gene>
    <name evidence="2" type="ORF">BXZ70DRAFT_910407</name>
</gene>
<evidence type="ECO:0000313" key="3">
    <source>
        <dbReference type="Proteomes" id="UP000813824"/>
    </source>
</evidence>
<feature type="compositionally biased region" description="Low complexity" evidence="1">
    <location>
        <begin position="193"/>
        <end position="202"/>
    </location>
</feature>
<protein>
    <submittedName>
        <fullName evidence="2">Uncharacterized protein</fullName>
    </submittedName>
</protein>
<dbReference type="EMBL" id="JAEVFJ010000044">
    <property type="protein sequence ID" value="KAH8085438.1"/>
    <property type="molecule type" value="Genomic_DNA"/>
</dbReference>
<feature type="compositionally biased region" description="Basic and acidic residues" evidence="1">
    <location>
        <begin position="156"/>
        <end position="165"/>
    </location>
</feature>
<feature type="compositionally biased region" description="Pro residues" evidence="1">
    <location>
        <begin position="145"/>
        <end position="154"/>
    </location>
</feature>
<sequence>MGELREKSQRQTRGLIRLNSDPHVPHNTNSTTNTLDDVAPDVPDDEQRWVTEPLPRRQGGPRERNERVKGCLNPFEESSPTSYRTRKRRIEGATHPTQGENHSEYNGKAYTKLPRQYPKIANLDIDKPQATGAAAGAKRKRSPDPTTPEEPQPTPRTDEMSQEKSKKSKKTQSDLIPVETVANFKWPDPNEPPTEAETNPHNQKSRRHGTPIVTPSNARTTFSDTTYPRITRNVRESKRTARPSQLYRLEPGPDGSKKHPNAHVQLAEFFRSLQVEEETATETQIMVYPPEARIDRSGKPFTATKQIYAKPWSLVLTGASPNLRKSLVWNQIFALNEDMVFSVVEFDDSMRSWVIANIAADPAFGFIRPGREKELLAEVKQKLWPDNWFRQFVDATLGKEGIHGTACDKVVAVTRTLTIEYIRVLKDEDSPTKEYAVAQLWGKPITQDMDDHMVWISQVRRIIKTCRFNALARFEVIRVFKACDACKAETHPLDTCPFLRLQHWYGPSLEKFKAKEKLLLENPKKANENTPKRGGRGGGRGGRGSGRGWRTVGAADNWR</sequence>
<feature type="compositionally biased region" description="Basic and acidic residues" evidence="1">
    <location>
        <begin position="520"/>
        <end position="531"/>
    </location>
</feature>
<feature type="compositionally biased region" description="Basic and acidic residues" evidence="1">
    <location>
        <begin position="60"/>
        <end position="69"/>
    </location>
</feature>
<evidence type="ECO:0000256" key="1">
    <source>
        <dbReference type="SAM" id="MobiDB-lite"/>
    </source>
</evidence>
<organism evidence="2 3">
    <name type="scientific">Cristinia sonorae</name>
    <dbReference type="NCBI Taxonomy" id="1940300"/>
    <lineage>
        <taxon>Eukaryota</taxon>
        <taxon>Fungi</taxon>
        <taxon>Dikarya</taxon>
        <taxon>Basidiomycota</taxon>
        <taxon>Agaricomycotina</taxon>
        <taxon>Agaricomycetes</taxon>
        <taxon>Agaricomycetidae</taxon>
        <taxon>Agaricales</taxon>
        <taxon>Pleurotineae</taxon>
        <taxon>Stephanosporaceae</taxon>
        <taxon>Cristinia</taxon>
    </lineage>
</organism>
<name>A0A8K0XKZ4_9AGAR</name>